<dbReference type="Proteomes" id="UP000658278">
    <property type="component" value="Unassembled WGS sequence"/>
</dbReference>
<dbReference type="RefSeq" id="WP_200282219.1">
    <property type="nucleotide sequence ID" value="NZ_JAENII010000014.1"/>
</dbReference>
<keyword evidence="4" id="KW-1185">Reference proteome</keyword>
<dbReference type="AlphaFoldDB" id="A0A934RCD8"/>
<protein>
    <submittedName>
        <fullName evidence="3">Uncharacterized protein</fullName>
    </submittedName>
</protein>
<accession>A0A934RCD8</accession>
<evidence type="ECO:0000313" key="3">
    <source>
        <dbReference type="EMBL" id="MBK1828547.1"/>
    </source>
</evidence>
<organism evidence="3 4">
    <name type="scientific">Haloferula rosea</name>
    <dbReference type="NCBI Taxonomy" id="490093"/>
    <lineage>
        <taxon>Bacteria</taxon>
        <taxon>Pseudomonadati</taxon>
        <taxon>Verrucomicrobiota</taxon>
        <taxon>Verrucomicrobiia</taxon>
        <taxon>Verrucomicrobiales</taxon>
        <taxon>Verrucomicrobiaceae</taxon>
        <taxon>Haloferula</taxon>
    </lineage>
</organism>
<feature type="transmembrane region" description="Helical" evidence="2">
    <location>
        <begin position="12"/>
        <end position="31"/>
    </location>
</feature>
<dbReference type="EMBL" id="JAENII010000014">
    <property type="protein sequence ID" value="MBK1828547.1"/>
    <property type="molecule type" value="Genomic_DNA"/>
</dbReference>
<comment type="caution">
    <text evidence="3">The sequence shown here is derived from an EMBL/GenBank/DDBJ whole genome shotgun (WGS) entry which is preliminary data.</text>
</comment>
<evidence type="ECO:0000256" key="1">
    <source>
        <dbReference type="SAM" id="Coils"/>
    </source>
</evidence>
<proteinExistence type="predicted"/>
<name>A0A934RCD8_9BACT</name>
<keyword evidence="2" id="KW-0472">Membrane</keyword>
<reference evidence="3" key="1">
    <citation type="submission" date="2021-01" db="EMBL/GenBank/DDBJ databases">
        <title>Modified the classification status of verrucomicrobia.</title>
        <authorList>
            <person name="Feng X."/>
        </authorList>
    </citation>
    <scope>NUCLEOTIDE SEQUENCE</scope>
    <source>
        <strain evidence="3">KCTC 22201</strain>
    </source>
</reference>
<evidence type="ECO:0000256" key="2">
    <source>
        <dbReference type="SAM" id="Phobius"/>
    </source>
</evidence>
<keyword evidence="1" id="KW-0175">Coiled coil</keyword>
<sequence>METFLNIIKEPFVWGLAIGLALTIFTWKSGLSNKLRLSKDVRRLENELRDLQGHLNTQLKINSQGNQQLQQELETLREQNENMRVSMATLQSKPGRAEVRQYQVMEAAVRQMREQAPGFAPAWEKAVRQAETEIEAGENGLKKLVRKVIPGIGMTTGTQASGSDNEDKD</sequence>
<keyword evidence="2" id="KW-1133">Transmembrane helix</keyword>
<evidence type="ECO:0000313" key="4">
    <source>
        <dbReference type="Proteomes" id="UP000658278"/>
    </source>
</evidence>
<gene>
    <name evidence="3" type="ORF">JIN81_16050</name>
</gene>
<feature type="coiled-coil region" evidence="1">
    <location>
        <begin position="34"/>
        <end position="93"/>
    </location>
</feature>
<keyword evidence="2" id="KW-0812">Transmembrane</keyword>